<keyword evidence="7" id="KW-1185">Reference proteome</keyword>
<feature type="domain" description="EF-hand" evidence="5">
    <location>
        <begin position="380"/>
        <end position="415"/>
    </location>
</feature>
<keyword evidence="2" id="KW-0677">Repeat</keyword>
<dbReference type="AlphaFoldDB" id="A0A812UAU2"/>
<dbReference type="Proteomes" id="UP000604046">
    <property type="component" value="Unassembled WGS sequence"/>
</dbReference>
<protein>
    <submittedName>
        <fullName evidence="6">RNP1 protein</fullName>
    </submittedName>
</protein>
<dbReference type="PROSITE" id="PS00018">
    <property type="entry name" value="EF_HAND_1"/>
    <property type="match status" value="7"/>
</dbReference>
<accession>A0A812UAU2</accession>
<feature type="domain" description="EF-hand" evidence="5">
    <location>
        <begin position="706"/>
        <end position="741"/>
    </location>
</feature>
<feature type="domain" description="EF-hand" evidence="5">
    <location>
        <begin position="832"/>
        <end position="867"/>
    </location>
</feature>
<feature type="domain" description="EF-hand" evidence="5">
    <location>
        <begin position="20"/>
        <end position="51"/>
    </location>
</feature>
<keyword evidence="3" id="KW-0106">Calcium</keyword>
<dbReference type="PROSITE" id="PS50222">
    <property type="entry name" value="EF_HAND_2"/>
    <property type="match status" value="10"/>
</dbReference>
<dbReference type="OrthoDB" id="432759at2759"/>
<feature type="domain" description="EF-hand" evidence="5">
    <location>
        <begin position="618"/>
        <end position="653"/>
    </location>
</feature>
<sequence>MRVHCTEARRKLKAPVSRYELRVFWRRLDEDNSGQASIEEFGRLMYKIELSQWPDLTDEEVERVVGVLNQAAHKWHRAGGNWFKIFNQIDADGSGNLSYDELVQCVRGTYPCLRVPTRDVTERELQGLWKALDNMGSIEVPVHRFMVFMRRWSGDTSFNNKEQKRKPPDKSSLPPVSERTGVEVRGVAQALERALSSYYIDKGYLSVASACEAAAWQGGAKVNDTACSWTRFFMEMDKDGSGRLSYNEFMRAIFSKLKTWMDPKVSLPVGGTGRNVTKDDIRALWDKLDPSSVGEVTAKDMMLGLYHVQLDGWPELDGAELERIATILNYAAVKRLRSSGNWYKIFNLVDKGQSGRLSFGGLKEVVRDMWYGLAIPPDQITDFDLKGLWKALDEDKSSTVSVGEFMVFMRRYGAKHSMHKSSQSKMTCSVISEEDEDQKEQIANAPALDVHQLVSIATNLTLGVHAWLSKTGADKAGGALLWPKFIEASGCSRHGRMKYTEFQRMVMQVMRPPPAIEHLMAFWREVDQEGIGEVTAGHFDSAVYRLQVDTWPELDQQGIFRVIHILNTAADKWHRAAGNWYKVFLACDEDGSGSMTFDEMVGVFRKNFPGLSISPQKMPEQDIRGFWRALDAHRAGRVEVYDFMIFMRKYGAQFSMHRSIRSKTATTEMEDYGRPPERNDDELRQTAKVLDDSLTAYWNRRGVHVRAVDKWQRFLDEADLDRDGLVTFQDLEQALIMRLKAGRKFIDENAVLAFSGKAMAQFHTDGAVVNGVSHDDLYALWCRIDADNSGRVSYKEWTSGMYKLRLDTWPVISDMEQGAVVDKIGAAASKWIGKVCWYKVFKLVDVDGSGEIGFDEFFRIIRRPLPCLAITTKEITNPELKGLWKAMDQDMSGSISVQEFMVFMRRLEVRRGYAQWRPQVLQGVGMCVCVCVFQSRKLAPWSLRGLSFTTSSVQVGHQATPTLGHPHPPQRVAVIDLMGGGVGLPPPPWRLPCSGKLFLIPLGLP</sequence>
<feature type="domain" description="EF-hand" evidence="5">
    <location>
        <begin position="575"/>
        <end position="610"/>
    </location>
</feature>
<evidence type="ECO:0000313" key="6">
    <source>
        <dbReference type="EMBL" id="CAE7559382.1"/>
    </source>
</evidence>
<evidence type="ECO:0000256" key="2">
    <source>
        <dbReference type="ARBA" id="ARBA00022737"/>
    </source>
</evidence>
<keyword evidence="1" id="KW-0479">Metal-binding</keyword>
<dbReference type="CDD" id="cd00051">
    <property type="entry name" value="EFh"/>
    <property type="match status" value="2"/>
</dbReference>
<name>A0A812UAU2_9DINO</name>
<evidence type="ECO:0000313" key="7">
    <source>
        <dbReference type="Proteomes" id="UP000604046"/>
    </source>
</evidence>
<dbReference type="SUPFAM" id="SSF47473">
    <property type="entry name" value="EF-hand"/>
    <property type="match status" value="4"/>
</dbReference>
<evidence type="ECO:0000259" key="5">
    <source>
        <dbReference type="PROSITE" id="PS50222"/>
    </source>
</evidence>
<feature type="domain" description="EF-hand" evidence="5">
    <location>
        <begin position="77"/>
        <end position="112"/>
    </location>
</feature>
<dbReference type="GO" id="GO:0005509">
    <property type="term" value="F:calcium ion binding"/>
    <property type="evidence" value="ECO:0007669"/>
    <property type="project" value="InterPro"/>
</dbReference>
<dbReference type="InterPro" id="IPR051581">
    <property type="entry name" value="Ca-bind"/>
</dbReference>
<evidence type="ECO:0000256" key="1">
    <source>
        <dbReference type="ARBA" id="ARBA00022723"/>
    </source>
</evidence>
<gene>
    <name evidence="6" type="primary">RNP1</name>
    <name evidence="6" type="ORF">SNAT2548_LOCUS31514</name>
</gene>
<dbReference type="SMART" id="SM00054">
    <property type="entry name" value="EFh"/>
    <property type="match status" value="12"/>
</dbReference>
<feature type="region of interest" description="Disordered" evidence="4">
    <location>
        <begin position="158"/>
        <end position="179"/>
    </location>
</feature>
<evidence type="ECO:0000256" key="3">
    <source>
        <dbReference type="ARBA" id="ARBA00022837"/>
    </source>
</evidence>
<feature type="domain" description="EF-hand" evidence="5">
    <location>
        <begin position="875"/>
        <end position="910"/>
    </location>
</feature>
<organism evidence="6 7">
    <name type="scientific">Symbiodinium natans</name>
    <dbReference type="NCBI Taxonomy" id="878477"/>
    <lineage>
        <taxon>Eukaryota</taxon>
        <taxon>Sar</taxon>
        <taxon>Alveolata</taxon>
        <taxon>Dinophyceae</taxon>
        <taxon>Suessiales</taxon>
        <taxon>Symbiodiniaceae</taxon>
        <taxon>Symbiodinium</taxon>
    </lineage>
</organism>
<evidence type="ECO:0000256" key="4">
    <source>
        <dbReference type="SAM" id="MobiDB-lite"/>
    </source>
</evidence>
<dbReference type="InterPro" id="IPR018247">
    <property type="entry name" value="EF_Hand_1_Ca_BS"/>
</dbReference>
<dbReference type="PANTHER" id="PTHR34524">
    <property type="entry name" value="CALCYPHOSIN"/>
    <property type="match status" value="1"/>
</dbReference>
<dbReference type="Pfam" id="PF13202">
    <property type="entry name" value="EF-hand_5"/>
    <property type="match status" value="1"/>
</dbReference>
<dbReference type="PANTHER" id="PTHR34524:SF6">
    <property type="entry name" value="CALCYPHOSINE LIKE"/>
    <property type="match status" value="1"/>
</dbReference>
<proteinExistence type="predicted"/>
<dbReference type="Gene3D" id="1.10.238.10">
    <property type="entry name" value="EF-hand"/>
    <property type="match status" value="6"/>
</dbReference>
<dbReference type="Pfam" id="PF13499">
    <property type="entry name" value="EF-hand_7"/>
    <property type="match status" value="2"/>
</dbReference>
<feature type="domain" description="EF-hand" evidence="5">
    <location>
        <begin position="229"/>
        <end position="259"/>
    </location>
</feature>
<dbReference type="InterPro" id="IPR002048">
    <property type="entry name" value="EF_hand_dom"/>
</dbReference>
<feature type="domain" description="EF-hand" evidence="5">
    <location>
        <begin position="772"/>
        <end position="807"/>
    </location>
</feature>
<dbReference type="InterPro" id="IPR011992">
    <property type="entry name" value="EF-hand-dom_pair"/>
</dbReference>
<reference evidence="6" key="1">
    <citation type="submission" date="2021-02" db="EMBL/GenBank/DDBJ databases">
        <authorList>
            <person name="Dougan E. K."/>
            <person name="Rhodes N."/>
            <person name="Thang M."/>
            <person name="Chan C."/>
        </authorList>
    </citation>
    <scope>NUCLEOTIDE SEQUENCE</scope>
</reference>
<dbReference type="EMBL" id="CAJNDS010002662">
    <property type="protein sequence ID" value="CAE7559382.1"/>
    <property type="molecule type" value="Genomic_DNA"/>
</dbReference>
<comment type="caution">
    <text evidence="6">The sequence shown here is derived from an EMBL/GenBank/DDBJ whole genome shotgun (WGS) entry which is preliminary data.</text>
</comment>